<accession>A0A387ATM8</accession>
<gene>
    <name evidence="2" type="ORF">D7I45_05820</name>
</gene>
<dbReference type="EMBL" id="CP032626">
    <property type="protein sequence ID" value="AYF93008.1"/>
    <property type="molecule type" value="Genomic_DNA"/>
</dbReference>
<sequence>MKKLNMSKQGWGFAVIFFILAAYYTFTRAHFAGWKSVKVTFHFLDGTVLLSSLVSMVTLLLFYIICTLLPSRRIVIIPTIFTLLLAGQELALSYYTLPVGDILGGLVVFVGTILLVWIAYLYAQVSFAVIDTIKDADEGNYFSRWIRRVKISVVKEWRALIVAIILYALLNASIVMTLTLK</sequence>
<keyword evidence="3" id="KW-1185">Reference proteome</keyword>
<keyword evidence="1" id="KW-0472">Membrane</keyword>
<feature type="transmembrane region" description="Helical" evidence="1">
    <location>
        <begin position="102"/>
        <end position="123"/>
    </location>
</feature>
<protein>
    <submittedName>
        <fullName evidence="2">Uncharacterized protein</fullName>
    </submittedName>
</protein>
<feature type="transmembrane region" description="Helical" evidence="1">
    <location>
        <begin position="9"/>
        <end position="26"/>
    </location>
</feature>
<name>A0A387ATM8_9LACO</name>
<reference evidence="2 3" key="1">
    <citation type="submission" date="2018-09" db="EMBL/GenBank/DDBJ databases">
        <title>Genome sequencing of strain BHWM-4.</title>
        <authorList>
            <person name="Heo J."/>
            <person name="Kim S.-J."/>
            <person name="Kwon S.-W."/>
        </authorList>
    </citation>
    <scope>NUCLEOTIDE SEQUENCE [LARGE SCALE GENOMIC DNA]</scope>
    <source>
        <strain evidence="2 3">BHWM-4</strain>
    </source>
</reference>
<feature type="transmembrane region" description="Helical" evidence="1">
    <location>
        <begin position="75"/>
        <end position="96"/>
    </location>
</feature>
<keyword evidence="1" id="KW-0812">Transmembrane</keyword>
<dbReference type="AlphaFoldDB" id="A0A387ATM8"/>
<dbReference type="Proteomes" id="UP000272003">
    <property type="component" value="Chromosome"/>
</dbReference>
<feature type="transmembrane region" description="Helical" evidence="1">
    <location>
        <begin position="46"/>
        <end position="68"/>
    </location>
</feature>
<keyword evidence="1" id="KW-1133">Transmembrane helix</keyword>
<dbReference type="OrthoDB" id="2297643at2"/>
<organism evidence="2 3">
    <name type="scientific">Apilactobacillus bombintestini</name>
    <dbReference type="NCBI Taxonomy" id="2419772"/>
    <lineage>
        <taxon>Bacteria</taxon>
        <taxon>Bacillati</taxon>
        <taxon>Bacillota</taxon>
        <taxon>Bacilli</taxon>
        <taxon>Lactobacillales</taxon>
        <taxon>Lactobacillaceae</taxon>
        <taxon>Apilactobacillus</taxon>
    </lineage>
</organism>
<evidence type="ECO:0000313" key="2">
    <source>
        <dbReference type="EMBL" id="AYF93008.1"/>
    </source>
</evidence>
<evidence type="ECO:0000313" key="3">
    <source>
        <dbReference type="Proteomes" id="UP000272003"/>
    </source>
</evidence>
<feature type="transmembrane region" description="Helical" evidence="1">
    <location>
        <begin position="157"/>
        <end position="180"/>
    </location>
</feature>
<proteinExistence type="predicted"/>
<evidence type="ECO:0000256" key="1">
    <source>
        <dbReference type="SAM" id="Phobius"/>
    </source>
</evidence>
<dbReference type="KEGG" id="abom:D7I45_05820"/>